<feature type="region of interest" description="Disordered" evidence="1">
    <location>
        <begin position="173"/>
        <end position="224"/>
    </location>
</feature>
<dbReference type="GeneID" id="24095987"/>
<dbReference type="HOGENOM" id="CLU_813904_0_0_1"/>
<protein>
    <submittedName>
        <fullName evidence="2">Uncharacterized protein</fullName>
    </submittedName>
</protein>
<reference evidence="2 3" key="1">
    <citation type="journal article" date="2012" name="Appl. Environ. Microbiol.">
        <title>Short-read sequencing for genomic analysis of the brown rot fungus Fibroporia radiculosa.</title>
        <authorList>
            <person name="Tang J.D."/>
            <person name="Perkins A.D."/>
            <person name="Sonstegard T.S."/>
            <person name="Schroeder S.G."/>
            <person name="Burgess S.C."/>
            <person name="Diehl S.V."/>
        </authorList>
    </citation>
    <scope>NUCLEOTIDE SEQUENCE [LARGE SCALE GENOMIC DNA]</scope>
    <source>
        <strain evidence="2 3">TFFH 294</strain>
    </source>
</reference>
<proteinExistence type="predicted"/>
<gene>
    <name evidence="2" type="ORF">FIBRA_03124</name>
</gene>
<dbReference type="Proteomes" id="UP000006352">
    <property type="component" value="Unassembled WGS sequence"/>
</dbReference>
<feature type="compositionally biased region" description="Low complexity" evidence="1">
    <location>
        <begin position="178"/>
        <end position="206"/>
    </location>
</feature>
<dbReference type="AlphaFoldDB" id="J4I9F6"/>
<dbReference type="RefSeq" id="XP_012180359.1">
    <property type="nucleotide sequence ID" value="XM_012324969.1"/>
</dbReference>
<keyword evidence="3" id="KW-1185">Reference proteome</keyword>
<feature type="compositionally biased region" description="Basic residues" evidence="1">
    <location>
        <begin position="207"/>
        <end position="220"/>
    </location>
</feature>
<dbReference type="STRING" id="599839.J4I9F6"/>
<evidence type="ECO:0000313" key="3">
    <source>
        <dbReference type="Proteomes" id="UP000006352"/>
    </source>
</evidence>
<evidence type="ECO:0000256" key="1">
    <source>
        <dbReference type="SAM" id="MobiDB-lite"/>
    </source>
</evidence>
<dbReference type="InParanoid" id="J4I9F6"/>
<evidence type="ECO:0000313" key="2">
    <source>
        <dbReference type="EMBL" id="CCM01076.1"/>
    </source>
</evidence>
<accession>J4I9F6</accession>
<name>J4I9F6_9APHY</name>
<dbReference type="EMBL" id="HE797016">
    <property type="protein sequence ID" value="CCM01076.1"/>
    <property type="molecule type" value="Genomic_DNA"/>
</dbReference>
<dbReference type="OrthoDB" id="8922241at2759"/>
<sequence length="341" mass="36551">MFTPYADDLPYLDIGEQLESLLFSTEQPLVSDQVIHCIPNGSAGCSGNDTAPFNQLPVGLSSNSLGLDFGIKTDTTVPTVYSHHLSLYPTPHNGFPSSPLFVGPLASELSPSGVSRFMDAEHSTSGLHTQLHQTLISPPVSLHPPHTDHQNVGGVVGDIPASASLFVARTPTHNDRFSPYSSPSLSVSSSSSSLSSSPGSPFTPSRSRAHTSYHRARGNARPRNIQLPVTDSDISAAVQDGKTVCTVLGCTFVASRGARTDLARHMETHRTTTNQDKWKCWGALADSQAVAEGRAYEYKGRLLTGGCARGFSRKDALGRHIRSEKNDCIGDLRLAKELSRS</sequence>
<organism evidence="2 3">
    <name type="scientific">Fibroporia radiculosa</name>
    <dbReference type="NCBI Taxonomy" id="599839"/>
    <lineage>
        <taxon>Eukaryota</taxon>
        <taxon>Fungi</taxon>
        <taxon>Dikarya</taxon>
        <taxon>Basidiomycota</taxon>
        <taxon>Agaricomycotina</taxon>
        <taxon>Agaricomycetes</taxon>
        <taxon>Polyporales</taxon>
        <taxon>Fibroporiaceae</taxon>
        <taxon>Fibroporia</taxon>
    </lineage>
</organism>